<protein>
    <recommendedName>
        <fullName evidence="2">Cyclin N-terminal domain-containing protein</fullName>
    </recommendedName>
</protein>
<feature type="region of interest" description="Disordered" evidence="1">
    <location>
        <begin position="1"/>
        <end position="24"/>
    </location>
</feature>
<evidence type="ECO:0000313" key="4">
    <source>
        <dbReference type="EMBL" id="CAK5277030.1"/>
    </source>
</evidence>
<feature type="region of interest" description="Disordered" evidence="1">
    <location>
        <begin position="248"/>
        <end position="293"/>
    </location>
</feature>
<dbReference type="Proteomes" id="UP001295794">
    <property type="component" value="Unassembled WGS sequence"/>
</dbReference>
<dbReference type="PANTHER" id="PTHR15615">
    <property type="match status" value="1"/>
</dbReference>
<dbReference type="InterPro" id="IPR013922">
    <property type="entry name" value="Cyclin_PHO80-like"/>
</dbReference>
<comment type="caution">
    <text evidence="3">The sequence shown here is derived from an EMBL/GenBank/DDBJ whole genome shotgun (WGS) entry which is preliminary data.</text>
</comment>
<organism evidence="3 5">
    <name type="scientific">Mycena citricolor</name>
    <dbReference type="NCBI Taxonomy" id="2018698"/>
    <lineage>
        <taxon>Eukaryota</taxon>
        <taxon>Fungi</taxon>
        <taxon>Dikarya</taxon>
        <taxon>Basidiomycota</taxon>
        <taxon>Agaricomycotina</taxon>
        <taxon>Agaricomycetes</taxon>
        <taxon>Agaricomycetidae</taxon>
        <taxon>Agaricales</taxon>
        <taxon>Marasmiineae</taxon>
        <taxon>Mycenaceae</taxon>
        <taxon>Mycena</taxon>
    </lineage>
</organism>
<dbReference type="GO" id="GO:0000307">
    <property type="term" value="C:cyclin-dependent protein kinase holoenzyme complex"/>
    <property type="evidence" value="ECO:0007669"/>
    <property type="project" value="TreeGrafter"/>
</dbReference>
<feature type="compositionally biased region" description="Polar residues" evidence="1">
    <location>
        <begin position="248"/>
        <end position="264"/>
    </location>
</feature>
<dbReference type="GO" id="GO:0005634">
    <property type="term" value="C:nucleus"/>
    <property type="evidence" value="ECO:0007669"/>
    <property type="project" value="TreeGrafter"/>
</dbReference>
<dbReference type="Gene3D" id="1.10.472.10">
    <property type="entry name" value="Cyclin-like"/>
    <property type="match status" value="1"/>
</dbReference>
<accession>A0AAD2HI61</accession>
<dbReference type="InterPro" id="IPR036915">
    <property type="entry name" value="Cyclin-like_sf"/>
</dbReference>
<sequence>MSTASFDYASWSPASSSLTSPSSSSPVHPASLVDATAHSAAIMQLINTDISRHFIKYVVECISDTVQYALGCDAPRGRTHARTRHTHRKFTAFVQRVLAHARVRPAAALVTLVYVARAHPHLSIAHEEWALERVFLGALVAASKYTQDSTLKNAHWARVSGVFDVHDVGRIEREFLEVLDWELGVREGEVVMHWAGIFGESARQRERRDLRENLAVQLSPVLQSHVRLVRLAQQQQVQQVPDLVASPTSTCVSLSPRTPFQSGTPPQPHVSPTSKHDSETDADPARMSLPVEP</sequence>
<dbReference type="Pfam" id="PF00134">
    <property type="entry name" value="Cyclin_N"/>
    <property type="match status" value="1"/>
</dbReference>
<dbReference type="PANTHER" id="PTHR15615:SF10">
    <property type="entry name" value="PHO85 CYCLIN-2-RELATED"/>
    <property type="match status" value="1"/>
</dbReference>
<dbReference type="GO" id="GO:0019901">
    <property type="term" value="F:protein kinase binding"/>
    <property type="evidence" value="ECO:0007669"/>
    <property type="project" value="InterPro"/>
</dbReference>
<evidence type="ECO:0000313" key="3">
    <source>
        <dbReference type="EMBL" id="CAK5277019.1"/>
    </source>
</evidence>
<proteinExistence type="predicted"/>
<evidence type="ECO:0000256" key="1">
    <source>
        <dbReference type="SAM" id="MobiDB-lite"/>
    </source>
</evidence>
<keyword evidence="5" id="KW-1185">Reference proteome</keyword>
<dbReference type="CDD" id="cd20557">
    <property type="entry name" value="CYCLIN_ScPCL1-like"/>
    <property type="match status" value="1"/>
</dbReference>
<feature type="domain" description="Cyclin N-terminal" evidence="2">
    <location>
        <begin position="85"/>
        <end position="183"/>
    </location>
</feature>
<dbReference type="SUPFAM" id="SSF47954">
    <property type="entry name" value="Cyclin-like"/>
    <property type="match status" value="1"/>
</dbReference>
<dbReference type="EMBL" id="CAVNYO010000417">
    <property type="protein sequence ID" value="CAK5277019.1"/>
    <property type="molecule type" value="Genomic_DNA"/>
</dbReference>
<dbReference type="GO" id="GO:0016538">
    <property type="term" value="F:cyclin-dependent protein serine/threonine kinase regulator activity"/>
    <property type="evidence" value="ECO:0007669"/>
    <property type="project" value="TreeGrafter"/>
</dbReference>
<name>A0AAD2HI61_9AGAR</name>
<dbReference type="EMBL" id="CAVNYO010000418">
    <property type="protein sequence ID" value="CAK5277030.1"/>
    <property type="molecule type" value="Genomic_DNA"/>
</dbReference>
<gene>
    <name evidence="3" type="ORF">MYCIT1_LOCUS25773</name>
    <name evidence="4" type="ORF">MYCIT1_LOCUS25798</name>
</gene>
<dbReference type="AlphaFoldDB" id="A0AAD2HI61"/>
<dbReference type="InterPro" id="IPR006671">
    <property type="entry name" value="Cyclin_N"/>
</dbReference>
<evidence type="ECO:0000259" key="2">
    <source>
        <dbReference type="Pfam" id="PF00134"/>
    </source>
</evidence>
<reference evidence="3" key="1">
    <citation type="submission" date="2023-11" db="EMBL/GenBank/DDBJ databases">
        <authorList>
            <person name="De Vega J J."/>
            <person name="De Vega J J."/>
        </authorList>
    </citation>
    <scope>NUCLEOTIDE SEQUENCE</scope>
</reference>
<evidence type="ECO:0000313" key="5">
    <source>
        <dbReference type="Proteomes" id="UP001295794"/>
    </source>
</evidence>